<name>A0A839TG75_9BACL</name>
<evidence type="ECO:0008006" key="4">
    <source>
        <dbReference type="Google" id="ProtNLM"/>
    </source>
</evidence>
<feature type="signal peptide" evidence="1">
    <location>
        <begin position="1"/>
        <end position="28"/>
    </location>
</feature>
<keyword evidence="1" id="KW-0732">Signal</keyword>
<dbReference type="Proteomes" id="UP000517523">
    <property type="component" value="Unassembled WGS sequence"/>
</dbReference>
<reference evidence="2 3" key="1">
    <citation type="submission" date="2020-08" db="EMBL/GenBank/DDBJ databases">
        <title>Genomic Encyclopedia of Type Strains, Phase III (KMG-III): the genomes of soil and plant-associated and newly described type strains.</title>
        <authorList>
            <person name="Whitman W."/>
        </authorList>
    </citation>
    <scope>NUCLEOTIDE SEQUENCE [LARGE SCALE GENOMIC DNA]</scope>
    <source>
        <strain evidence="2 3">CECT 5831</strain>
    </source>
</reference>
<evidence type="ECO:0000256" key="1">
    <source>
        <dbReference type="SAM" id="SignalP"/>
    </source>
</evidence>
<organism evidence="2 3">
    <name type="scientific">Paenibacillus rhizosphaerae</name>
    <dbReference type="NCBI Taxonomy" id="297318"/>
    <lineage>
        <taxon>Bacteria</taxon>
        <taxon>Bacillati</taxon>
        <taxon>Bacillota</taxon>
        <taxon>Bacilli</taxon>
        <taxon>Bacillales</taxon>
        <taxon>Paenibacillaceae</taxon>
        <taxon>Paenibacillus</taxon>
    </lineage>
</organism>
<protein>
    <recommendedName>
        <fullName evidence="4">NEAT domain-containing protein</fullName>
    </recommendedName>
</protein>
<sequence>MDSFIKKLGLWIAAVLLFVVAGATPALAAAGSGWNVKLVSVQLVENEHVGNEWYYIASVNGKEVEEGGSVAFKNVSSINLYAYAEEQDKVPDKAKAQKTIKVSTLTKKTQQVEMKVTVTENRGRYSGNQAVWKFTFQISKK</sequence>
<dbReference type="EMBL" id="JACHXJ010000001">
    <property type="protein sequence ID" value="MBB3125805.1"/>
    <property type="molecule type" value="Genomic_DNA"/>
</dbReference>
<evidence type="ECO:0000313" key="2">
    <source>
        <dbReference type="EMBL" id="MBB3125805.1"/>
    </source>
</evidence>
<proteinExistence type="predicted"/>
<evidence type="ECO:0000313" key="3">
    <source>
        <dbReference type="Proteomes" id="UP000517523"/>
    </source>
</evidence>
<gene>
    <name evidence="2" type="ORF">FHS19_000459</name>
</gene>
<comment type="caution">
    <text evidence="2">The sequence shown here is derived from an EMBL/GenBank/DDBJ whole genome shotgun (WGS) entry which is preliminary data.</text>
</comment>
<accession>A0A839TG75</accession>
<dbReference type="RefSeq" id="WP_221223817.1">
    <property type="nucleotide sequence ID" value="NZ_JACHXJ010000001.1"/>
</dbReference>
<feature type="chain" id="PRO_5032848274" description="NEAT domain-containing protein" evidence="1">
    <location>
        <begin position="29"/>
        <end position="141"/>
    </location>
</feature>
<dbReference type="AlphaFoldDB" id="A0A839TG75"/>